<feature type="domain" description="Pyridoxamine 5'-phosphate oxidase N-terminal" evidence="1">
    <location>
        <begin position="14"/>
        <end position="123"/>
    </location>
</feature>
<evidence type="ECO:0000313" key="2">
    <source>
        <dbReference type="EMBL" id="OFI48780.1"/>
    </source>
</evidence>
<gene>
    <name evidence="2" type="ORF">BG261_05170</name>
</gene>
<dbReference type="SUPFAM" id="SSF50475">
    <property type="entry name" value="FMN-binding split barrel"/>
    <property type="match status" value="1"/>
</dbReference>
<keyword evidence="3" id="KW-1185">Reference proteome</keyword>
<evidence type="ECO:0000259" key="1">
    <source>
        <dbReference type="Pfam" id="PF01243"/>
    </source>
</evidence>
<dbReference type="Proteomes" id="UP000178622">
    <property type="component" value="Unassembled WGS sequence"/>
</dbReference>
<evidence type="ECO:0000313" key="3">
    <source>
        <dbReference type="Proteomes" id="UP000178622"/>
    </source>
</evidence>
<comment type="caution">
    <text evidence="2">The sequence shown here is derived from an EMBL/GenBank/DDBJ whole genome shotgun (WGS) entry which is preliminary data.</text>
</comment>
<accession>A0A1E8GKK1</accession>
<reference evidence="3" key="1">
    <citation type="submission" date="2016-09" db="EMBL/GenBank/DDBJ databases">
        <title>Draft genome sequence of a novel species of the family Streptococcaceae isolated from flowers.</title>
        <authorList>
            <person name="Chuah L.-O."/>
            <person name="Yap K.-P."/>
            <person name="Thong K.L."/>
            <person name="Liong M.T."/>
            <person name="Ahmad R."/>
            <person name="Rusul G."/>
        </authorList>
    </citation>
    <scope>NUCLEOTIDE SEQUENCE [LARGE SCALE GENOMIC DNA]</scope>
    <source>
        <strain evidence="3">DF1</strain>
    </source>
</reference>
<organism evidence="2 3">
    <name type="scientific">Floricoccus tropicus</name>
    <dbReference type="NCBI Taxonomy" id="1859473"/>
    <lineage>
        <taxon>Bacteria</taxon>
        <taxon>Bacillati</taxon>
        <taxon>Bacillota</taxon>
        <taxon>Bacilli</taxon>
        <taxon>Lactobacillales</taxon>
        <taxon>Streptococcaceae</taxon>
        <taxon>Floricoccus</taxon>
    </lineage>
</organism>
<dbReference type="STRING" id="1859473.BG261_05170"/>
<proteinExistence type="predicted"/>
<name>A0A1E8GKK1_9LACT</name>
<dbReference type="EMBL" id="MKIR01000023">
    <property type="protein sequence ID" value="OFI48780.1"/>
    <property type="molecule type" value="Genomic_DNA"/>
</dbReference>
<dbReference type="InterPro" id="IPR011576">
    <property type="entry name" value="Pyridox_Oxase_N"/>
</dbReference>
<dbReference type="OrthoDB" id="4772335at2"/>
<dbReference type="AlphaFoldDB" id="A0A1E8GKK1"/>
<dbReference type="RefSeq" id="WP_070792713.1">
    <property type="nucleotide sequence ID" value="NZ_MKIR01000023.1"/>
</dbReference>
<protein>
    <recommendedName>
        <fullName evidence="1">Pyridoxamine 5'-phosphate oxidase N-terminal domain-containing protein</fullName>
    </recommendedName>
</protein>
<dbReference type="Gene3D" id="2.30.110.10">
    <property type="entry name" value="Electron Transport, Fmn-binding Protein, Chain A"/>
    <property type="match status" value="1"/>
</dbReference>
<sequence length="153" mass="18065">MNYSEELEKTFFRISKKGIAVIATSYKDDISIRPVSVVLYDGKIAFQTSTKLLKYQQIKKNPHVALSVDNISIQCIATIKDHPLKEKIFIDLFKNKHKSSFDNYSHMKSNRVIELEPLKIQRWDYIDKEPYIVTLNLKEKTIQKERYQHDLED</sequence>
<dbReference type="Pfam" id="PF01243">
    <property type="entry name" value="PNPOx_N"/>
    <property type="match status" value="1"/>
</dbReference>
<dbReference type="InterPro" id="IPR012349">
    <property type="entry name" value="Split_barrel_FMN-bd"/>
</dbReference>